<evidence type="ECO:0000313" key="1">
    <source>
        <dbReference type="Proteomes" id="UP000095283"/>
    </source>
</evidence>
<protein>
    <submittedName>
        <fullName evidence="2">CUB domain-containing protein</fullName>
    </submittedName>
</protein>
<reference evidence="2" key="1">
    <citation type="submission" date="2016-11" db="UniProtKB">
        <authorList>
            <consortium name="WormBaseParasite"/>
        </authorList>
    </citation>
    <scope>IDENTIFICATION</scope>
</reference>
<evidence type="ECO:0000313" key="2">
    <source>
        <dbReference type="WBParaSite" id="Hba_00149"/>
    </source>
</evidence>
<dbReference type="WBParaSite" id="Hba_00149">
    <property type="protein sequence ID" value="Hba_00149"/>
    <property type="gene ID" value="Hba_00149"/>
</dbReference>
<proteinExistence type="predicted"/>
<name>A0A1I7W6A3_HETBA</name>
<organism evidence="1 2">
    <name type="scientific">Heterorhabditis bacteriophora</name>
    <name type="common">Entomopathogenic nematode worm</name>
    <dbReference type="NCBI Taxonomy" id="37862"/>
    <lineage>
        <taxon>Eukaryota</taxon>
        <taxon>Metazoa</taxon>
        <taxon>Ecdysozoa</taxon>
        <taxon>Nematoda</taxon>
        <taxon>Chromadorea</taxon>
        <taxon>Rhabditida</taxon>
        <taxon>Rhabditina</taxon>
        <taxon>Rhabditomorpha</taxon>
        <taxon>Strongyloidea</taxon>
        <taxon>Heterorhabditidae</taxon>
        <taxon>Heterorhabditis</taxon>
    </lineage>
</organism>
<dbReference type="AlphaFoldDB" id="A0A1I7W6A3"/>
<keyword evidence="1" id="KW-1185">Reference proteome</keyword>
<sequence>MEPTSSTTLVGSDSSMHFMYCSVQFYLRSDNSVKKRTFSGIYGNYYNQSGDRYKNQFETPSNGLHKLLTVRTNPETSCGSKRTNR</sequence>
<dbReference type="Proteomes" id="UP000095283">
    <property type="component" value="Unplaced"/>
</dbReference>
<accession>A0A1I7W6A3</accession>